<evidence type="ECO:0000256" key="3">
    <source>
        <dbReference type="ARBA" id="ARBA00023082"/>
    </source>
</evidence>
<gene>
    <name evidence="8" type="primary">rpoE_1</name>
    <name evidence="8" type="ORF">Pla175_01910</name>
</gene>
<dbReference type="SUPFAM" id="SSF88659">
    <property type="entry name" value="Sigma3 and sigma4 domains of RNA polymerase sigma factors"/>
    <property type="match status" value="1"/>
</dbReference>
<dbReference type="InterPro" id="IPR007627">
    <property type="entry name" value="RNA_pol_sigma70_r2"/>
</dbReference>
<dbReference type="GO" id="GO:0016987">
    <property type="term" value="F:sigma factor activity"/>
    <property type="evidence" value="ECO:0007669"/>
    <property type="project" value="UniProtKB-KW"/>
</dbReference>
<dbReference type="InterPro" id="IPR013249">
    <property type="entry name" value="RNA_pol_sigma70_r4_t2"/>
</dbReference>
<evidence type="ECO:0000259" key="7">
    <source>
        <dbReference type="Pfam" id="PF08281"/>
    </source>
</evidence>
<sequence length="220" mass="24382">MAISDSTIQRYTHADPDVRLMLRVRDDDTAAFEELMLRYQNRVASLMAHLVGRRDQGEDLAQEVFLRVFRSRKRYVPGSKFSTWLFTIANNVASNALRTLSRRKEVRFAPGAPGDTGANPLENAAVASSGLMPGRQLEGAEMRAAVREAVGDLNERQRVAVLLAKFEGMSYADIGEVLDMTPQAVKSLLSRARGKLRTALEPYMDQGKRVVATSEGDHDA</sequence>
<protein>
    <submittedName>
        <fullName evidence="8">ECF RNA polymerase sigma-E factor</fullName>
    </submittedName>
</protein>
<reference evidence="8 9" key="1">
    <citation type="submission" date="2019-02" db="EMBL/GenBank/DDBJ databases">
        <title>Deep-cultivation of Planctomycetes and their phenomic and genomic characterization uncovers novel biology.</title>
        <authorList>
            <person name="Wiegand S."/>
            <person name="Jogler M."/>
            <person name="Boedeker C."/>
            <person name="Pinto D."/>
            <person name="Vollmers J."/>
            <person name="Rivas-Marin E."/>
            <person name="Kohn T."/>
            <person name="Peeters S.H."/>
            <person name="Heuer A."/>
            <person name="Rast P."/>
            <person name="Oberbeckmann S."/>
            <person name="Bunk B."/>
            <person name="Jeske O."/>
            <person name="Meyerdierks A."/>
            <person name="Storesund J.E."/>
            <person name="Kallscheuer N."/>
            <person name="Luecker S."/>
            <person name="Lage O.M."/>
            <person name="Pohl T."/>
            <person name="Merkel B.J."/>
            <person name="Hornburger P."/>
            <person name="Mueller R.-W."/>
            <person name="Bruemmer F."/>
            <person name="Labrenz M."/>
            <person name="Spormann A.M."/>
            <person name="Op den Camp H."/>
            <person name="Overmann J."/>
            <person name="Amann R."/>
            <person name="Jetten M.S.M."/>
            <person name="Mascher T."/>
            <person name="Medema M.H."/>
            <person name="Devos D.P."/>
            <person name="Kaster A.-K."/>
            <person name="Ovreas L."/>
            <person name="Rohde M."/>
            <person name="Galperin M.Y."/>
            <person name="Jogler C."/>
        </authorList>
    </citation>
    <scope>NUCLEOTIDE SEQUENCE [LARGE SCALE GENOMIC DNA]</scope>
    <source>
        <strain evidence="8 9">Pla175</strain>
    </source>
</reference>
<dbReference type="EMBL" id="CP036291">
    <property type="protein sequence ID" value="QDU86838.1"/>
    <property type="molecule type" value="Genomic_DNA"/>
</dbReference>
<feature type="domain" description="RNA polymerase sigma factor 70 region 4 type 2" evidence="7">
    <location>
        <begin position="144"/>
        <end position="196"/>
    </location>
</feature>
<dbReference type="GO" id="GO:0006352">
    <property type="term" value="P:DNA-templated transcription initiation"/>
    <property type="evidence" value="ECO:0007669"/>
    <property type="project" value="InterPro"/>
</dbReference>
<organism evidence="8 9">
    <name type="scientific">Pirellulimonas nuda</name>
    <dbReference type="NCBI Taxonomy" id="2528009"/>
    <lineage>
        <taxon>Bacteria</taxon>
        <taxon>Pseudomonadati</taxon>
        <taxon>Planctomycetota</taxon>
        <taxon>Planctomycetia</taxon>
        <taxon>Pirellulales</taxon>
        <taxon>Lacipirellulaceae</taxon>
        <taxon>Pirellulimonas</taxon>
    </lineage>
</organism>
<comment type="similarity">
    <text evidence="1">Belongs to the sigma-70 factor family. ECF subfamily.</text>
</comment>
<evidence type="ECO:0000313" key="8">
    <source>
        <dbReference type="EMBL" id="QDU86838.1"/>
    </source>
</evidence>
<dbReference type="SUPFAM" id="SSF88946">
    <property type="entry name" value="Sigma2 domain of RNA polymerase sigma factors"/>
    <property type="match status" value="1"/>
</dbReference>
<dbReference type="InterPro" id="IPR014284">
    <property type="entry name" value="RNA_pol_sigma-70_dom"/>
</dbReference>
<keyword evidence="2" id="KW-0805">Transcription regulation</keyword>
<dbReference type="Gene3D" id="1.10.1740.10">
    <property type="match status" value="1"/>
</dbReference>
<dbReference type="NCBIfam" id="TIGR02937">
    <property type="entry name" value="sigma70-ECF"/>
    <property type="match status" value="1"/>
</dbReference>
<dbReference type="PANTHER" id="PTHR43133:SF8">
    <property type="entry name" value="RNA POLYMERASE SIGMA FACTOR HI_1459-RELATED"/>
    <property type="match status" value="1"/>
</dbReference>
<keyword evidence="3" id="KW-0731">Sigma factor</keyword>
<evidence type="ECO:0000256" key="4">
    <source>
        <dbReference type="ARBA" id="ARBA00023125"/>
    </source>
</evidence>
<dbReference type="GO" id="GO:0003677">
    <property type="term" value="F:DNA binding"/>
    <property type="evidence" value="ECO:0007669"/>
    <property type="project" value="UniProtKB-KW"/>
</dbReference>
<dbReference type="PANTHER" id="PTHR43133">
    <property type="entry name" value="RNA POLYMERASE ECF-TYPE SIGMA FACTO"/>
    <property type="match status" value="1"/>
</dbReference>
<feature type="domain" description="RNA polymerase sigma-70 region 2" evidence="6">
    <location>
        <begin position="36"/>
        <end position="102"/>
    </location>
</feature>
<accession>A0A518D5T6</accession>
<dbReference type="InterPro" id="IPR039425">
    <property type="entry name" value="RNA_pol_sigma-70-like"/>
</dbReference>
<evidence type="ECO:0000256" key="2">
    <source>
        <dbReference type="ARBA" id="ARBA00023015"/>
    </source>
</evidence>
<dbReference type="Pfam" id="PF08281">
    <property type="entry name" value="Sigma70_r4_2"/>
    <property type="match status" value="1"/>
</dbReference>
<dbReference type="AlphaFoldDB" id="A0A518D5T6"/>
<dbReference type="Proteomes" id="UP000317429">
    <property type="component" value="Chromosome"/>
</dbReference>
<dbReference type="OrthoDB" id="9795666at2"/>
<dbReference type="InterPro" id="IPR013324">
    <property type="entry name" value="RNA_pol_sigma_r3/r4-like"/>
</dbReference>
<dbReference type="InterPro" id="IPR013325">
    <property type="entry name" value="RNA_pol_sigma_r2"/>
</dbReference>
<dbReference type="Gene3D" id="1.10.10.10">
    <property type="entry name" value="Winged helix-like DNA-binding domain superfamily/Winged helix DNA-binding domain"/>
    <property type="match status" value="1"/>
</dbReference>
<evidence type="ECO:0000313" key="9">
    <source>
        <dbReference type="Proteomes" id="UP000317429"/>
    </source>
</evidence>
<evidence type="ECO:0000256" key="5">
    <source>
        <dbReference type="ARBA" id="ARBA00023163"/>
    </source>
</evidence>
<evidence type="ECO:0000256" key="1">
    <source>
        <dbReference type="ARBA" id="ARBA00010641"/>
    </source>
</evidence>
<proteinExistence type="inferred from homology"/>
<keyword evidence="5" id="KW-0804">Transcription</keyword>
<keyword evidence="9" id="KW-1185">Reference proteome</keyword>
<dbReference type="RefSeq" id="WP_145280429.1">
    <property type="nucleotide sequence ID" value="NZ_CP036291.1"/>
</dbReference>
<dbReference type="Pfam" id="PF04542">
    <property type="entry name" value="Sigma70_r2"/>
    <property type="match status" value="1"/>
</dbReference>
<dbReference type="InterPro" id="IPR036388">
    <property type="entry name" value="WH-like_DNA-bd_sf"/>
</dbReference>
<dbReference type="KEGG" id="pnd:Pla175_01910"/>
<name>A0A518D5T6_9BACT</name>
<evidence type="ECO:0000259" key="6">
    <source>
        <dbReference type="Pfam" id="PF04542"/>
    </source>
</evidence>
<keyword evidence="4" id="KW-0238">DNA-binding</keyword>
<dbReference type="CDD" id="cd06171">
    <property type="entry name" value="Sigma70_r4"/>
    <property type="match status" value="1"/>
</dbReference>